<evidence type="ECO:0000313" key="3">
    <source>
        <dbReference type="Proteomes" id="UP000324222"/>
    </source>
</evidence>
<sequence>MSVSSRHSAMCQKCLILPSPSPLDALGLRGRAGGTQRPLHPVDGRLLADSSRSMSGPPGSPSGPDSPLIIPGSATFRMLDGCFSCVEASS</sequence>
<dbReference type="AlphaFoldDB" id="A0A5B7K778"/>
<dbReference type="EMBL" id="VSRR010125634">
    <property type="protein sequence ID" value="MPD01068.1"/>
    <property type="molecule type" value="Genomic_DNA"/>
</dbReference>
<feature type="compositionally biased region" description="Low complexity" evidence="1">
    <location>
        <begin position="50"/>
        <end position="70"/>
    </location>
</feature>
<comment type="caution">
    <text evidence="2">The sequence shown here is derived from an EMBL/GenBank/DDBJ whole genome shotgun (WGS) entry which is preliminary data.</text>
</comment>
<dbReference type="Proteomes" id="UP000324222">
    <property type="component" value="Unassembled WGS sequence"/>
</dbReference>
<evidence type="ECO:0000313" key="2">
    <source>
        <dbReference type="EMBL" id="MPD01068.1"/>
    </source>
</evidence>
<feature type="region of interest" description="Disordered" evidence="1">
    <location>
        <begin position="29"/>
        <end position="70"/>
    </location>
</feature>
<name>A0A5B7K778_PORTR</name>
<accession>A0A5B7K778</accession>
<organism evidence="2 3">
    <name type="scientific">Portunus trituberculatus</name>
    <name type="common">Swimming crab</name>
    <name type="synonym">Neptunus trituberculatus</name>
    <dbReference type="NCBI Taxonomy" id="210409"/>
    <lineage>
        <taxon>Eukaryota</taxon>
        <taxon>Metazoa</taxon>
        <taxon>Ecdysozoa</taxon>
        <taxon>Arthropoda</taxon>
        <taxon>Crustacea</taxon>
        <taxon>Multicrustacea</taxon>
        <taxon>Malacostraca</taxon>
        <taxon>Eumalacostraca</taxon>
        <taxon>Eucarida</taxon>
        <taxon>Decapoda</taxon>
        <taxon>Pleocyemata</taxon>
        <taxon>Brachyura</taxon>
        <taxon>Eubrachyura</taxon>
        <taxon>Portunoidea</taxon>
        <taxon>Portunidae</taxon>
        <taxon>Portuninae</taxon>
        <taxon>Portunus</taxon>
    </lineage>
</organism>
<evidence type="ECO:0000256" key="1">
    <source>
        <dbReference type="SAM" id="MobiDB-lite"/>
    </source>
</evidence>
<gene>
    <name evidence="2" type="ORF">E2C01_096579</name>
</gene>
<keyword evidence="3" id="KW-1185">Reference proteome</keyword>
<reference evidence="2 3" key="1">
    <citation type="submission" date="2019-05" db="EMBL/GenBank/DDBJ databases">
        <title>Another draft genome of Portunus trituberculatus and its Hox gene families provides insights of decapod evolution.</title>
        <authorList>
            <person name="Jeong J.-H."/>
            <person name="Song I."/>
            <person name="Kim S."/>
            <person name="Choi T."/>
            <person name="Kim D."/>
            <person name="Ryu S."/>
            <person name="Kim W."/>
        </authorList>
    </citation>
    <scope>NUCLEOTIDE SEQUENCE [LARGE SCALE GENOMIC DNA]</scope>
    <source>
        <tissue evidence="2">Muscle</tissue>
    </source>
</reference>
<proteinExistence type="predicted"/>
<protein>
    <submittedName>
        <fullName evidence="2">Uncharacterized protein</fullName>
    </submittedName>
</protein>